<dbReference type="EMBL" id="MT254578">
    <property type="protein sequence ID" value="QIW89767.1"/>
    <property type="molecule type" value="Genomic_DNA"/>
</dbReference>
<accession>A0A6H0X6B8</accession>
<dbReference type="InterPro" id="IPR027417">
    <property type="entry name" value="P-loop_NTPase"/>
</dbReference>
<protein>
    <submittedName>
        <fullName evidence="1">Deoxyribonucleoside kinase</fullName>
    </submittedName>
</protein>
<reference evidence="1 2" key="1">
    <citation type="submission" date="2020-03" db="EMBL/GenBank/DDBJ databases">
        <authorList>
            <person name="Skorynina A."/>
            <person name="Kazantseva O."/>
            <person name="Baycher S."/>
            <person name="Piligrimova E."/>
            <person name="Kuliabin V."/>
            <person name="Shadrin A."/>
        </authorList>
    </citation>
    <scope>NUCLEOTIDE SEQUENCE [LARGE SCALE GENOMIC DNA]</scope>
</reference>
<dbReference type="GO" id="GO:0016301">
    <property type="term" value="F:kinase activity"/>
    <property type="evidence" value="ECO:0007669"/>
    <property type="project" value="UniProtKB-KW"/>
</dbReference>
<evidence type="ECO:0000313" key="1">
    <source>
        <dbReference type="EMBL" id="QIW89767.1"/>
    </source>
</evidence>
<evidence type="ECO:0000313" key="2">
    <source>
        <dbReference type="Proteomes" id="UP000503405"/>
    </source>
</evidence>
<dbReference type="Proteomes" id="UP000503405">
    <property type="component" value="Segment"/>
</dbReference>
<organism evidence="1 2">
    <name type="scientific">Bacillus phage Izhevsk</name>
    <dbReference type="NCBI Taxonomy" id="2724322"/>
    <lineage>
        <taxon>Viruses</taxon>
        <taxon>Duplodnaviria</taxon>
        <taxon>Heunggongvirae</taxon>
        <taxon>Uroviricota</taxon>
        <taxon>Caudoviricetes</taxon>
        <taxon>Joanripponvirinae</taxon>
        <taxon>Tsamsavirus</taxon>
        <taxon>Tsamsavirus izhevsk</taxon>
    </lineage>
</organism>
<proteinExistence type="predicted"/>
<keyword evidence="1" id="KW-0418">Kinase</keyword>
<gene>
    <name evidence="1" type="ORF">Izhevsk_86</name>
</gene>
<keyword evidence="2" id="KW-1185">Reference proteome</keyword>
<dbReference type="SUPFAM" id="SSF52540">
    <property type="entry name" value="P-loop containing nucleoside triphosphate hydrolases"/>
    <property type="match status" value="1"/>
</dbReference>
<sequence length="177" mass="20211">MAIIILEGADCVGKTTFANELAEKTGYAIVKGSSFEISEKGADAMFAHMMSLLDLNDVIIDRFFYSNLVYGDLYNYPMMEYGQYLQLLDKMNKKALLVYLNAPTTVLRDRMENRGDDMIKADELRPIKERYRDVLHGLANPKMLLQLRTDESNVKISTSMVAEFVKLQETAMHIHNN</sequence>
<keyword evidence="1" id="KW-0808">Transferase</keyword>
<name>A0A6H0X6B8_9CAUD</name>
<dbReference type="Gene3D" id="3.40.50.300">
    <property type="entry name" value="P-loop containing nucleotide triphosphate hydrolases"/>
    <property type="match status" value="1"/>
</dbReference>